<dbReference type="AlphaFoldDB" id="A0A1T4QDR3"/>
<dbReference type="STRING" id="118967.SAMN02745191_2431"/>
<proteinExistence type="predicted"/>
<keyword evidence="2" id="KW-0378">Hydrolase</keyword>
<dbReference type="InterPro" id="IPR003709">
    <property type="entry name" value="VanY-like_core_dom"/>
</dbReference>
<keyword evidence="3" id="KW-1185">Reference proteome</keyword>
<dbReference type="PANTHER" id="PTHR34385:SF1">
    <property type="entry name" value="PEPTIDOGLYCAN L-ALANYL-D-GLUTAMATE ENDOPEPTIDASE CWLK"/>
    <property type="match status" value="1"/>
</dbReference>
<dbReference type="SUPFAM" id="SSF55166">
    <property type="entry name" value="Hedgehog/DD-peptidase"/>
    <property type="match status" value="1"/>
</dbReference>
<organism evidence="2 3">
    <name type="scientific">Anaerorhabdus furcosa</name>
    <dbReference type="NCBI Taxonomy" id="118967"/>
    <lineage>
        <taxon>Bacteria</taxon>
        <taxon>Bacillati</taxon>
        <taxon>Bacillota</taxon>
        <taxon>Erysipelotrichia</taxon>
        <taxon>Erysipelotrichales</taxon>
        <taxon>Erysipelotrichaceae</taxon>
        <taxon>Anaerorhabdus</taxon>
    </lineage>
</organism>
<evidence type="ECO:0000259" key="1">
    <source>
        <dbReference type="Pfam" id="PF02557"/>
    </source>
</evidence>
<dbReference type="Proteomes" id="UP000243297">
    <property type="component" value="Unassembled WGS sequence"/>
</dbReference>
<feature type="domain" description="D-alanyl-D-alanine carboxypeptidase-like core" evidence="1">
    <location>
        <begin position="212"/>
        <end position="312"/>
    </location>
</feature>
<dbReference type="InterPro" id="IPR052179">
    <property type="entry name" value="DD-CPase-like"/>
</dbReference>
<accession>A0A1T4QDR3</accession>
<dbReference type="PANTHER" id="PTHR34385">
    <property type="entry name" value="D-ALANYL-D-ALANINE CARBOXYPEPTIDASE"/>
    <property type="match status" value="1"/>
</dbReference>
<reference evidence="3" key="1">
    <citation type="submission" date="2017-02" db="EMBL/GenBank/DDBJ databases">
        <authorList>
            <person name="Varghese N."/>
            <person name="Submissions S."/>
        </authorList>
    </citation>
    <scope>NUCLEOTIDE SEQUENCE [LARGE SCALE GENOMIC DNA]</scope>
    <source>
        <strain evidence="3">ATCC 25662</strain>
    </source>
</reference>
<dbReference type="GO" id="GO:0004180">
    <property type="term" value="F:carboxypeptidase activity"/>
    <property type="evidence" value="ECO:0007669"/>
    <property type="project" value="UniProtKB-KW"/>
</dbReference>
<protein>
    <submittedName>
        <fullName evidence="2">LD-carboxypeptidase LdcB, LAS superfamily</fullName>
    </submittedName>
</protein>
<dbReference type="OrthoDB" id="9792074at2"/>
<keyword evidence="2" id="KW-0121">Carboxypeptidase</keyword>
<evidence type="ECO:0000313" key="3">
    <source>
        <dbReference type="Proteomes" id="UP000243297"/>
    </source>
</evidence>
<dbReference type="GO" id="GO:0006508">
    <property type="term" value="P:proteolysis"/>
    <property type="evidence" value="ECO:0007669"/>
    <property type="project" value="InterPro"/>
</dbReference>
<dbReference type="Pfam" id="PF02557">
    <property type="entry name" value="VanY"/>
    <property type="match status" value="1"/>
</dbReference>
<evidence type="ECO:0000313" key="2">
    <source>
        <dbReference type="EMBL" id="SKA01943.1"/>
    </source>
</evidence>
<keyword evidence="2" id="KW-0645">Protease</keyword>
<gene>
    <name evidence="2" type="ORF">SAMN02745191_2431</name>
</gene>
<dbReference type="RefSeq" id="WP_078712812.1">
    <property type="nucleotide sequence ID" value="NZ_FUWY01000009.1"/>
</dbReference>
<name>A0A1T4QDR3_9FIRM</name>
<dbReference type="Gene3D" id="3.30.1380.10">
    <property type="match status" value="1"/>
</dbReference>
<sequence>MKIKRAIFVSMILVVSILCYAFMNVNYDKLSRYPYKNEENNRLIRKYLNDEEIEYIIEYSIAPATFIAYIQEDNFNIYHASEYRELNKLLWDETPASIVRMVEETRNSMDVMTLANYLVHYKFDEILYWVDHGDPYSMNSILVTNAGNPNAYVDDIHTISIRKPFNLQLLNEDVPTVDGDEMEVDIALQIPLKDLCVAIQEELQTKKACGGLLVSEGYISYANQDKRYKEAKEAYGDSADKVEFMPGHSEHQLGLAVDFVLDGIENEDFSKTEQYNWLKDNAHRFGLVQTYKVENAYLTNKAEQSYHFRYVGNEMAHYLFTNNLTLSELISN</sequence>
<dbReference type="InterPro" id="IPR009045">
    <property type="entry name" value="Zn_M74/Hedgehog-like"/>
</dbReference>
<dbReference type="EMBL" id="FUWY01000009">
    <property type="protein sequence ID" value="SKA01943.1"/>
    <property type="molecule type" value="Genomic_DNA"/>
</dbReference>